<dbReference type="Proteomes" id="UP000548787">
    <property type="component" value="Unassembled WGS sequence"/>
</dbReference>
<evidence type="ECO:0000256" key="2">
    <source>
        <dbReference type="ARBA" id="ARBA00013457"/>
    </source>
</evidence>
<evidence type="ECO:0000256" key="4">
    <source>
        <dbReference type="ARBA" id="ARBA00022643"/>
    </source>
</evidence>
<dbReference type="PANTHER" id="PTHR32332">
    <property type="entry name" value="2-NITROPROPANE DIOXYGENASE"/>
    <property type="match status" value="1"/>
</dbReference>
<reference evidence="6 7" key="2">
    <citation type="submission" date="2020-08" db="EMBL/GenBank/DDBJ databases">
        <title>Listeria ohnekaius sp. nov. and Listeria portnoyii sp. nov. isolated from non-agricultural and natural environments.</title>
        <authorList>
            <person name="Weller D."/>
            <person name="Belias A.M."/>
            <person name="Liao J."/>
            <person name="Guo S."/>
            <person name="Orsi R.H."/>
            <person name="Wiedmann M."/>
        </authorList>
    </citation>
    <scope>NUCLEOTIDE SEQUENCE [LARGE SCALE GENOMIC DNA]</scope>
    <source>
        <strain evidence="6 7">FSL W9-0585</strain>
    </source>
</reference>
<sequence length="309" mass="32510">MSITELLHIKYPIMQGAMAQIAKAPLVAAVSNAGGLGIIASGGMSGEELRAEIQKTKALTDKPFGVNLMLMMTNIEELTAVIIEEGVKVVTTGAGTPKTYMPIWKEAGITVIPVVPSVMIARKMEQLGADAVVAEGTEAGGHVGETTTMALLPQVVDAVSIPVIGAGGIGDGRGIAAAFALGAQGVQIGTRFLATDECPVHENFKLACLKAKDRDTVVTGRRNGAPVRSIKNQMIKEYQRLEDENVDRDVLEELTLGSLRKAVQEGDTENGSVMAGQITGMITEIKPVDALIQEMMTQATKTASALTIK</sequence>
<dbReference type="RefSeq" id="WP_181675992.1">
    <property type="nucleotide sequence ID" value="NZ_JABJVM010000004.1"/>
</dbReference>
<gene>
    <name evidence="6" type="ORF">HPK16_05435</name>
</gene>
<dbReference type="Gene3D" id="3.20.20.70">
    <property type="entry name" value="Aldolase class I"/>
    <property type="match status" value="1"/>
</dbReference>
<dbReference type="SUPFAM" id="SSF51412">
    <property type="entry name" value="Inosine monophosphate dehydrogenase (IMPDH)"/>
    <property type="match status" value="1"/>
</dbReference>
<keyword evidence="4" id="KW-0288">FMN</keyword>
<accession>A0A7W1YFP2</accession>
<protein>
    <recommendedName>
        <fullName evidence="2">Probable nitronate monooxygenase</fullName>
    </recommendedName>
</protein>
<organism evidence="6 7">
    <name type="scientific">Listeria rustica</name>
    <dbReference type="NCBI Taxonomy" id="2713503"/>
    <lineage>
        <taxon>Bacteria</taxon>
        <taxon>Bacillati</taxon>
        <taxon>Bacillota</taxon>
        <taxon>Bacilli</taxon>
        <taxon>Bacillales</taxon>
        <taxon>Listeriaceae</taxon>
        <taxon>Listeria</taxon>
    </lineage>
</organism>
<keyword evidence="7" id="KW-1185">Reference proteome</keyword>
<evidence type="ECO:0000256" key="3">
    <source>
        <dbReference type="ARBA" id="ARBA00022630"/>
    </source>
</evidence>
<comment type="function">
    <text evidence="1">Nitronate monooxygenase that uses molecular oxygen to catalyze the oxidative denitrification of alkyl nitronates. Acts on propionate 3-nitronate (P3N), the presumed physiological substrate. Probably functions in the detoxification of P3N, a metabolic poison produced by plants and fungi as a defense mechanism.</text>
</comment>
<dbReference type="Pfam" id="PF03060">
    <property type="entry name" value="NMO"/>
    <property type="match status" value="1"/>
</dbReference>
<dbReference type="AlphaFoldDB" id="A0A7W1YFP2"/>
<proteinExistence type="predicted"/>
<keyword evidence="3" id="KW-0285">Flavoprotein</keyword>
<name>A0A7W1YFP2_9LIST</name>
<comment type="caution">
    <text evidence="6">The sequence shown here is derived from an EMBL/GenBank/DDBJ whole genome shotgun (WGS) entry which is preliminary data.</text>
</comment>
<dbReference type="CDD" id="cd04730">
    <property type="entry name" value="NPD_like"/>
    <property type="match status" value="1"/>
</dbReference>
<reference evidence="6 7" key="1">
    <citation type="submission" date="2020-05" db="EMBL/GenBank/DDBJ databases">
        <authorList>
            <person name="Carlin C.R."/>
        </authorList>
    </citation>
    <scope>NUCLEOTIDE SEQUENCE [LARGE SCALE GENOMIC DNA]</scope>
    <source>
        <strain evidence="6 7">FSL W9-0585</strain>
    </source>
</reference>
<keyword evidence="5" id="KW-0560">Oxidoreductase</keyword>
<evidence type="ECO:0000313" key="6">
    <source>
        <dbReference type="EMBL" id="MBA3925774.1"/>
    </source>
</evidence>
<dbReference type="InterPro" id="IPR004136">
    <property type="entry name" value="NMO"/>
</dbReference>
<evidence type="ECO:0000256" key="5">
    <source>
        <dbReference type="ARBA" id="ARBA00023002"/>
    </source>
</evidence>
<dbReference type="GO" id="GO:0018580">
    <property type="term" value="F:nitronate monooxygenase activity"/>
    <property type="evidence" value="ECO:0007669"/>
    <property type="project" value="InterPro"/>
</dbReference>
<dbReference type="PANTHER" id="PTHR32332:SF20">
    <property type="entry name" value="2-NITROPROPANE DIOXYGENASE-LIKE PROTEIN"/>
    <property type="match status" value="1"/>
</dbReference>
<dbReference type="InterPro" id="IPR013785">
    <property type="entry name" value="Aldolase_TIM"/>
</dbReference>
<dbReference type="EMBL" id="JABJVM010000004">
    <property type="protein sequence ID" value="MBA3925774.1"/>
    <property type="molecule type" value="Genomic_DNA"/>
</dbReference>
<evidence type="ECO:0000256" key="1">
    <source>
        <dbReference type="ARBA" id="ARBA00003535"/>
    </source>
</evidence>
<evidence type="ECO:0000313" key="7">
    <source>
        <dbReference type="Proteomes" id="UP000548787"/>
    </source>
</evidence>